<comment type="function">
    <text evidence="6">Plays a role in the regulation of phosphate uptake.</text>
</comment>
<proteinExistence type="inferred from homology"/>
<organism evidence="8 9">
    <name type="scientific">Acidihalobacter prosperus</name>
    <dbReference type="NCBI Taxonomy" id="160660"/>
    <lineage>
        <taxon>Bacteria</taxon>
        <taxon>Pseudomonadati</taxon>
        <taxon>Pseudomonadota</taxon>
        <taxon>Gammaproteobacteria</taxon>
        <taxon>Chromatiales</taxon>
        <taxon>Ectothiorhodospiraceae</taxon>
        <taxon>Acidihalobacter</taxon>
    </lineage>
</organism>
<dbReference type="Gene3D" id="1.20.58.220">
    <property type="entry name" value="Phosphate transport system protein phou homolog 2, domain 2"/>
    <property type="match status" value="2"/>
</dbReference>
<gene>
    <name evidence="8" type="ORF">Thpro_022859</name>
</gene>
<dbReference type="InterPro" id="IPR028366">
    <property type="entry name" value="PhoU"/>
</dbReference>
<dbReference type="Pfam" id="PF01895">
    <property type="entry name" value="PhoU"/>
    <property type="match status" value="2"/>
</dbReference>
<dbReference type="PANTHER" id="PTHR42930:SF3">
    <property type="entry name" value="PHOSPHATE-SPECIFIC TRANSPORT SYSTEM ACCESSORY PROTEIN PHOU"/>
    <property type="match status" value="1"/>
</dbReference>
<dbReference type="GO" id="GO:0006817">
    <property type="term" value="P:phosphate ion transport"/>
    <property type="evidence" value="ECO:0007669"/>
    <property type="project" value="UniProtKB-KW"/>
</dbReference>
<evidence type="ECO:0000256" key="4">
    <source>
        <dbReference type="ARBA" id="ARBA00022490"/>
    </source>
</evidence>
<dbReference type="FunFam" id="1.20.58.220:FF:000001">
    <property type="entry name" value="Phosphate-specific transport system accessory protein PhoU"/>
    <property type="match status" value="1"/>
</dbReference>
<dbReference type="InterPro" id="IPR038078">
    <property type="entry name" value="PhoU-like_sf"/>
</dbReference>
<comment type="subcellular location">
    <subcellularLocation>
        <location evidence="1 6">Cytoplasm</location>
    </subcellularLocation>
</comment>
<evidence type="ECO:0000256" key="1">
    <source>
        <dbReference type="ARBA" id="ARBA00004496"/>
    </source>
</evidence>
<evidence type="ECO:0000259" key="7">
    <source>
        <dbReference type="Pfam" id="PF01895"/>
    </source>
</evidence>
<dbReference type="OrthoDB" id="9814256at2"/>
<dbReference type="GO" id="GO:0005737">
    <property type="term" value="C:cytoplasm"/>
    <property type="evidence" value="ECO:0007669"/>
    <property type="project" value="UniProtKB-SubCell"/>
</dbReference>
<dbReference type="PIRSF" id="PIRSF003107">
    <property type="entry name" value="PhoU"/>
    <property type="match status" value="1"/>
</dbReference>
<sequence length="239" mass="27285">MNQDMLKKHISQQFNAELEDVRNRVLTMGGLVEKNVGEAIEALVNGDAALGEMAAKSDYQVNRMELSIDEECSRILARRQPAALDLRLVMTVIKTITDLERVGDKAEKIGRLAIELANQERLDRYKELRYMGELAREALHQALDAFARMDVELAMQVVRGDDVIDDAYDALTRQLVTYMMEDPRNIRRGIDVLWCARALERVGDHAKNIAEYVVYMVLGKDVRHVTPEQIEDEVRKATR</sequence>
<dbReference type="GO" id="GO:0030643">
    <property type="term" value="P:intracellular phosphate ion homeostasis"/>
    <property type="evidence" value="ECO:0007669"/>
    <property type="project" value="InterPro"/>
</dbReference>
<evidence type="ECO:0000256" key="6">
    <source>
        <dbReference type="PIRNR" id="PIRNR003107"/>
    </source>
</evidence>
<dbReference type="InterPro" id="IPR026022">
    <property type="entry name" value="PhoU_dom"/>
</dbReference>
<comment type="similarity">
    <text evidence="2 6">Belongs to the PhoU family.</text>
</comment>
<dbReference type="Proteomes" id="UP000029273">
    <property type="component" value="Unassembled WGS sequence"/>
</dbReference>
<dbReference type="PANTHER" id="PTHR42930">
    <property type="entry name" value="PHOSPHATE-SPECIFIC TRANSPORT SYSTEM ACCESSORY PROTEIN PHOU"/>
    <property type="match status" value="1"/>
</dbReference>
<evidence type="ECO:0000256" key="3">
    <source>
        <dbReference type="ARBA" id="ARBA00022448"/>
    </source>
</evidence>
<protein>
    <recommendedName>
        <fullName evidence="6">Phosphate-specific transport system accessory protein PhoU</fullName>
    </recommendedName>
</protein>
<evidence type="ECO:0000313" key="8">
    <source>
        <dbReference type="EMBL" id="OBS08609.1"/>
    </source>
</evidence>
<feature type="domain" description="PhoU" evidence="7">
    <location>
        <begin position="26"/>
        <end position="112"/>
    </location>
</feature>
<comment type="caution">
    <text evidence="8">The sequence shown here is derived from an EMBL/GenBank/DDBJ whole genome shotgun (WGS) entry which is preliminary data.</text>
</comment>
<dbReference type="SUPFAM" id="SSF109755">
    <property type="entry name" value="PhoU-like"/>
    <property type="match status" value="1"/>
</dbReference>
<comment type="subunit">
    <text evidence="6">Homodimer.</text>
</comment>
<dbReference type="RefSeq" id="WP_038092838.1">
    <property type="nucleotide sequence ID" value="NZ_JQSG02000006.1"/>
</dbReference>
<feature type="domain" description="PhoU" evidence="7">
    <location>
        <begin position="129"/>
        <end position="213"/>
    </location>
</feature>
<dbReference type="AlphaFoldDB" id="A0A1A6C232"/>
<reference evidence="8 9" key="1">
    <citation type="journal article" date="2014" name="Genome Announc.">
        <title>Draft Genome Sequence of the Iron-Oxidizing, Acidophilic, and Halotolerant 'Thiobacillus prosperus' Type Strain DSM 5130.</title>
        <authorList>
            <person name="Ossandon F.J."/>
            <person name="Cardenas J.P."/>
            <person name="Corbett M."/>
            <person name="Quatrini R."/>
            <person name="Holmes D.S."/>
            <person name="Watkin E."/>
        </authorList>
    </citation>
    <scope>NUCLEOTIDE SEQUENCE [LARGE SCALE GENOMIC DNA]</scope>
    <source>
        <strain evidence="8 9">DSM 5130</strain>
    </source>
</reference>
<dbReference type="NCBIfam" id="TIGR02135">
    <property type="entry name" value="phoU_full"/>
    <property type="match status" value="1"/>
</dbReference>
<evidence type="ECO:0000313" key="9">
    <source>
        <dbReference type="Proteomes" id="UP000029273"/>
    </source>
</evidence>
<keyword evidence="5 6" id="KW-0592">Phosphate transport</keyword>
<evidence type="ECO:0000256" key="2">
    <source>
        <dbReference type="ARBA" id="ARBA00008107"/>
    </source>
</evidence>
<dbReference type="STRING" id="160660.BJI67_12200"/>
<dbReference type="EMBL" id="JQSG02000006">
    <property type="protein sequence ID" value="OBS08609.1"/>
    <property type="molecule type" value="Genomic_DNA"/>
</dbReference>
<dbReference type="GO" id="GO:0045936">
    <property type="term" value="P:negative regulation of phosphate metabolic process"/>
    <property type="evidence" value="ECO:0007669"/>
    <property type="project" value="InterPro"/>
</dbReference>
<dbReference type="FunFam" id="1.20.58.220:FF:000002">
    <property type="entry name" value="Phosphate-specific transport system accessory protein PhoU"/>
    <property type="match status" value="1"/>
</dbReference>
<evidence type="ECO:0000256" key="5">
    <source>
        <dbReference type="ARBA" id="ARBA00022592"/>
    </source>
</evidence>
<keyword evidence="3 6" id="KW-0813">Transport</keyword>
<keyword evidence="4 6" id="KW-0963">Cytoplasm</keyword>
<accession>A0A1A6C232</accession>
<name>A0A1A6C232_9GAMM</name>
<keyword evidence="9" id="KW-1185">Reference proteome</keyword>